<comment type="caution">
    <text evidence="2">The sequence shown here is derived from an EMBL/GenBank/DDBJ whole genome shotgun (WGS) entry which is preliminary data.</text>
</comment>
<evidence type="ECO:0000313" key="2">
    <source>
        <dbReference type="EMBL" id="TKA79032.1"/>
    </source>
</evidence>
<dbReference type="AlphaFoldDB" id="A0A4U0XNR0"/>
<evidence type="ECO:0000313" key="3">
    <source>
        <dbReference type="Proteomes" id="UP000309340"/>
    </source>
</evidence>
<accession>A0A4U0XNR0</accession>
<dbReference type="Proteomes" id="UP000309340">
    <property type="component" value="Unassembled WGS sequence"/>
</dbReference>
<proteinExistence type="predicted"/>
<feature type="region of interest" description="Disordered" evidence="1">
    <location>
        <begin position="105"/>
        <end position="126"/>
    </location>
</feature>
<keyword evidence="3" id="KW-1185">Reference proteome</keyword>
<reference evidence="2 3" key="1">
    <citation type="submission" date="2017-03" db="EMBL/GenBank/DDBJ databases">
        <title>Genomes of endolithic fungi from Antarctica.</title>
        <authorList>
            <person name="Coleine C."/>
            <person name="Masonjones S."/>
            <person name="Stajich J.E."/>
        </authorList>
    </citation>
    <scope>NUCLEOTIDE SEQUENCE [LARGE SCALE GENOMIC DNA]</scope>
    <source>
        <strain evidence="2 3">CCFEE 5184</strain>
    </source>
</reference>
<sequence length="570" mass="58305">MVGAERFDYLLNCSTDLTSSNFYGALYYSTLGQCVSACSYADANFSSPVCQGISYYNSPNVDGYNCFLKTSGNGSVPMPGVDSATLLRIVMGVDSKDPGGTTTEAVPFGGMTPTQNPSQMSSSMSEVMGNSTSTMPMITPGPPMPQSGYLVNAGGYTSYSTYVSNGSTLSTGTVFSTYYSSNGVWYESYYTSYSLQWTSATTEYAVGAQQTQIAGTNQTSTSQSSGAGGGYSVISDSNSTSYYPGGYNVTEVMTNQTYAENGTELSSSATTNYYSYQTGGGSGGSGGSGNGSVTSNAAGVTSTSLFSTQTIIINSGATGGASGYVASESIGAPSTSATTIYASGGTAYNSGYVVSGGLGSTGGASGYVASGSITSMPESTSVTVIIVKNGTAYSSGFVASGSIGGTGGASSYVASGSVMSLPANTSTAIIINTAGTAYSSGFVASGSIPLSTGPLSTPNAPRTGEYSTTSPVASSVTYPDTSDLRTGTYSGSTHVERIHPGNGQQQPHGFAVSTAVYRTCTIPDDFWTSSHWRVLDDDSHYQLVYRAIPAKLSSIRTDHPTCQHTERTTD</sequence>
<name>A0A4U0XNR0_9PEZI</name>
<organism evidence="2 3">
    <name type="scientific">Friedmanniomyces simplex</name>
    <dbReference type="NCBI Taxonomy" id="329884"/>
    <lineage>
        <taxon>Eukaryota</taxon>
        <taxon>Fungi</taxon>
        <taxon>Dikarya</taxon>
        <taxon>Ascomycota</taxon>
        <taxon>Pezizomycotina</taxon>
        <taxon>Dothideomycetes</taxon>
        <taxon>Dothideomycetidae</taxon>
        <taxon>Mycosphaerellales</taxon>
        <taxon>Teratosphaeriaceae</taxon>
        <taxon>Friedmanniomyces</taxon>
    </lineage>
</organism>
<gene>
    <name evidence="2" type="ORF">B0A55_03155</name>
</gene>
<protein>
    <submittedName>
        <fullName evidence="2">Uncharacterized protein</fullName>
    </submittedName>
</protein>
<evidence type="ECO:0000256" key="1">
    <source>
        <dbReference type="SAM" id="MobiDB-lite"/>
    </source>
</evidence>
<dbReference type="OrthoDB" id="3939858at2759"/>
<dbReference type="EMBL" id="NAJQ01000099">
    <property type="protein sequence ID" value="TKA79032.1"/>
    <property type="molecule type" value="Genomic_DNA"/>
</dbReference>
<feature type="region of interest" description="Disordered" evidence="1">
    <location>
        <begin position="454"/>
        <end position="481"/>
    </location>
</feature>
<feature type="compositionally biased region" description="Polar residues" evidence="1">
    <location>
        <begin position="112"/>
        <end position="126"/>
    </location>
</feature>